<dbReference type="Proteomes" id="UP000324383">
    <property type="component" value="Unassembled WGS sequence"/>
</dbReference>
<dbReference type="AlphaFoldDB" id="A0A5D3E9K4"/>
<dbReference type="EMBL" id="VKLW01000032">
    <property type="protein sequence ID" value="TYK32346.1"/>
    <property type="molecule type" value="Genomic_DNA"/>
</dbReference>
<keyword evidence="2" id="KW-1185">Reference proteome</keyword>
<protein>
    <submittedName>
        <fullName evidence="1">Uncharacterized protein</fullName>
    </submittedName>
</protein>
<gene>
    <name evidence="1" type="ORF">FNJ60_12505</name>
</gene>
<sequence>MKKIFILLLITVVGNSAIIFGQNTVLFDSYTSKFREVKTDTIDNDFLRSKNEIASEFVKLFIKHKPDCGCDIENLWYQYGSIIKSKDFILCFIYKNCDIPSSSGNYPYSEIILMVYSPKGEIIDSSIISRGGDLWQANFRGSITPFRLIVEQASISKKEFEKTKAYPMFCKINTYEYFITEKGEVKQKIISKDKGTIIWDKKKNKSLIVKDNN</sequence>
<reference evidence="1 2" key="1">
    <citation type="submission" date="2019-07" db="EMBL/GenBank/DDBJ databases">
        <title>Draft Genome Sequences of Bacteroides pyogenes Strains Isolated from the Uterus Holstein Dairy Cows with Metritis.</title>
        <authorList>
            <person name="Cunha F."/>
            <person name="Galvao K.N."/>
            <person name="Jeon S.J."/>
            <person name="Jeong K.C."/>
        </authorList>
    </citation>
    <scope>NUCLEOTIDE SEQUENCE [LARGE SCALE GENOMIC DNA]</scope>
    <source>
        <strain evidence="1 2">KG-31</strain>
    </source>
</reference>
<comment type="caution">
    <text evidence="1">The sequence shown here is derived from an EMBL/GenBank/DDBJ whole genome shotgun (WGS) entry which is preliminary data.</text>
</comment>
<name>A0A5D3E9K4_9BACE</name>
<evidence type="ECO:0000313" key="2">
    <source>
        <dbReference type="Proteomes" id="UP000324383"/>
    </source>
</evidence>
<organism evidence="1 2">
    <name type="scientific">Bacteroides pyogenes</name>
    <dbReference type="NCBI Taxonomy" id="310300"/>
    <lineage>
        <taxon>Bacteria</taxon>
        <taxon>Pseudomonadati</taxon>
        <taxon>Bacteroidota</taxon>
        <taxon>Bacteroidia</taxon>
        <taxon>Bacteroidales</taxon>
        <taxon>Bacteroidaceae</taxon>
        <taxon>Bacteroides</taxon>
    </lineage>
</organism>
<accession>A0A5D3E9K4</accession>
<dbReference type="RefSeq" id="WP_027326072.1">
    <property type="nucleotide sequence ID" value="NZ_CP197398.1"/>
</dbReference>
<proteinExistence type="predicted"/>
<evidence type="ECO:0000313" key="1">
    <source>
        <dbReference type="EMBL" id="TYK32346.1"/>
    </source>
</evidence>